<dbReference type="Gene3D" id="3.30.450.20">
    <property type="entry name" value="PAS domain"/>
    <property type="match status" value="1"/>
</dbReference>
<dbReference type="Pfam" id="PF00990">
    <property type="entry name" value="GGDEF"/>
    <property type="match status" value="1"/>
</dbReference>
<dbReference type="PROSITE" id="PS50887">
    <property type="entry name" value="GGDEF"/>
    <property type="match status" value="1"/>
</dbReference>
<dbReference type="InterPro" id="IPR029787">
    <property type="entry name" value="Nucleotide_cyclase"/>
</dbReference>
<dbReference type="GO" id="GO:0052621">
    <property type="term" value="F:diguanylate cyclase activity"/>
    <property type="evidence" value="ECO:0007669"/>
    <property type="project" value="UniProtKB-EC"/>
</dbReference>
<dbReference type="CDD" id="cd01949">
    <property type="entry name" value="GGDEF"/>
    <property type="match status" value="1"/>
</dbReference>
<dbReference type="CDD" id="cd00130">
    <property type="entry name" value="PAS"/>
    <property type="match status" value="1"/>
</dbReference>
<keyword evidence="4" id="KW-0472">Membrane</keyword>
<evidence type="ECO:0000256" key="1">
    <source>
        <dbReference type="ARBA" id="ARBA00012528"/>
    </source>
</evidence>
<comment type="caution">
    <text evidence="7">The sequence shown here is derived from an EMBL/GenBank/DDBJ whole genome shotgun (WGS) entry which is preliminary data.</text>
</comment>
<dbReference type="Pfam" id="PF08448">
    <property type="entry name" value="PAS_4"/>
    <property type="match status" value="1"/>
</dbReference>
<dbReference type="AlphaFoldDB" id="A0A3R8TAD0"/>
<dbReference type="PROSITE" id="PS50113">
    <property type="entry name" value="PAC"/>
    <property type="match status" value="1"/>
</dbReference>
<dbReference type="OrthoDB" id="9813903at2"/>
<gene>
    <name evidence="7" type="ORF">EIP75_16715</name>
</gene>
<evidence type="ECO:0000259" key="5">
    <source>
        <dbReference type="PROSITE" id="PS50113"/>
    </source>
</evidence>
<evidence type="ECO:0000259" key="6">
    <source>
        <dbReference type="PROSITE" id="PS50887"/>
    </source>
</evidence>
<dbReference type="InterPro" id="IPR043128">
    <property type="entry name" value="Rev_trsase/Diguanyl_cyclase"/>
</dbReference>
<dbReference type="Proteomes" id="UP000269265">
    <property type="component" value="Unassembled WGS sequence"/>
</dbReference>
<dbReference type="GO" id="GO:1902201">
    <property type="term" value="P:negative regulation of bacterial-type flagellum-dependent cell motility"/>
    <property type="evidence" value="ECO:0007669"/>
    <property type="project" value="TreeGrafter"/>
</dbReference>
<dbReference type="SMART" id="SM00091">
    <property type="entry name" value="PAS"/>
    <property type="match status" value="1"/>
</dbReference>
<organism evidence="7 8">
    <name type="scientific">Aquabacterium soli</name>
    <dbReference type="NCBI Taxonomy" id="2493092"/>
    <lineage>
        <taxon>Bacteria</taxon>
        <taxon>Pseudomonadati</taxon>
        <taxon>Pseudomonadota</taxon>
        <taxon>Betaproteobacteria</taxon>
        <taxon>Burkholderiales</taxon>
        <taxon>Aquabacterium</taxon>
    </lineage>
</organism>
<feature type="transmembrane region" description="Helical" evidence="4">
    <location>
        <begin position="21"/>
        <end position="40"/>
    </location>
</feature>
<dbReference type="SMART" id="SM00267">
    <property type="entry name" value="GGDEF"/>
    <property type="match status" value="1"/>
</dbReference>
<dbReference type="EC" id="2.7.7.65" evidence="1"/>
<dbReference type="GO" id="GO:0005886">
    <property type="term" value="C:plasma membrane"/>
    <property type="evidence" value="ECO:0007669"/>
    <property type="project" value="TreeGrafter"/>
</dbReference>
<feature type="coiled-coil region" evidence="3">
    <location>
        <begin position="308"/>
        <end position="345"/>
    </location>
</feature>
<dbReference type="EMBL" id="RSED01000014">
    <property type="protein sequence ID" value="RRS03133.1"/>
    <property type="molecule type" value="Genomic_DNA"/>
</dbReference>
<comment type="catalytic activity">
    <reaction evidence="2">
        <text>2 GTP = 3',3'-c-di-GMP + 2 diphosphate</text>
        <dbReference type="Rhea" id="RHEA:24898"/>
        <dbReference type="ChEBI" id="CHEBI:33019"/>
        <dbReference type="ChEBI" id="CHEBI:37565"/>
        <dbReference type="ChEBI" id="CHEBI:58805"/>
        <dbReference type="EC" id="2.7.7.65"/>
    </reaction>
</comment>
<dbReference type="FunFam" id="3.30.70.270:FF:000001">
    <property type="entry name" value="Diguanylate cyclase domain protein"/>
    <property type="match status" value="1"/>
</dbReference>
<evidence type="ECO:0000256" key="2">
    <source>
        <dbReference type="ARBA" id="ARBA00034247"/>
    </source>
</evidence>
<reference evidence="7 8" key="1">
    <citation type="submission" date="2018-12" db="EMBL/GenBank/DDBJ databases">
        <title>The whole draft genome of Aquabacterium sp. SJQ9.</title>
        <authorList>
            <person name="Sun L."/>
            <person name="Gao X."/>
            <person name="Chen W."/>
            <person name="Huang K."/>
        </authorList>
    </citation>
    <scope>NUCLEOTIDE SEQUENCE [LARGE SCALE GENOMIC DNA]</scope>
    <source>
        <strain evidence="7 8">SJQ9</strain>
    </source>
</reference>
<keyword evidence="3" id="KW-0175">Coiled coil</keyword>
<proteinExistence type="predicted"/>
<dbReference type="GO" id="GO:0043709">
    <property type="term" value="P:cell adhesion involved in single-species biofilm formation"/>
    <property type="evidence" value="ECO:0007669"/>
    <property type="project" value="TreeGrafter"/>
</dbReference>
<dbReference type="RefSeq" id="WP_125244427.1">
    <property type="nucleotide sequence ID" value="NZ_RSED01000014.1"/>
</dbReference>
<evidence type="ECO:0000313" key="7">
    <source>
        <dbReference type="EMBL" id="RRS03133.1"/>
    </source>
</evidence>
<keyword evidence="8" id="KW-1185">Reference proteome</keyword>
<keyword evidence="4" id="KW-1133">Transmembrane helix</keyword>
<dbReference type="SUPFAM" id="SSF55785">
    <property type="entry name" value="PYP-like sensor domain (PAS domain)"/>
    <property type="match status" value="1"/>
</dbReference>
<feature type="domain" description="PAC" evidence="5">
    <location>
        <begin position="268"/>
        <end position="320"/>
    </location>
</feature>
<evidence type="ECO:0000256" key="3">
    <source>
        <dbReference type="SAM" id="Coils"/>
    </source>
</evidence>
<feature type="transmembrane region" description="Helical" evidence="4">
    <location>
        <begin position="159"/>
        <end position="178"/>
    </location>
</feature>
<dbReference type="InterPro" id="IPR050469">
    <property type="entry name" value="Diguanylate_Cyclase"/>
</dbReference>
<dbReference type="PANTHER" id="PTHR45138:SF9">
    <property type="entry name" value="DIGUANYLATE CYCLASE DGCM-RELATED"/>
    <property type="match status" value="1"/>
</dbReference>
<dbReference type="Gene3D" id="3.30.70.270">
    <property type="match status" value="1"/>
</dbReference>
<dbReference type="NCBIfam" id="TIGR00254">
    <property type="entry name" value="GGDEF"/>
    <property type="match status" value="1"/>
</dbReference>
<evidence type="ECO:0000256" key="4">
    <source>
        <dbReference type="SAM" id="Phobius"/>
    </source>
</evidence>
<dbReference type="NCBIfam" id="TIGR00229">
    <property type="entry name" value="sensory_box"/>
    <property type="match status" value="1"/>
</dbReference>
<dbReference type="PANTHER" id="PTHR45138">
    <property type="entry name" value="REGULATORY COMPONENTS OF SENSORY TRANSDUCTION SYSTEM"/>
    <property type="match status" value="1"/>
</dbReference>
<accession>A0A3R8TAD0</accession>
<name>A0A3R8TAD0_9BURK</name>
<evidence type="ECO:0000313" key="8">
    <source>
        <dbReference type="Proteomes" id="UP000269265"/>
    </source>
</evidence>
<feature type="domain" description="GGDEF" evidence="6">
    <location>
        <begin position="373"/>
        <end position="509"/>
    </location>
</feature>
<dbReference type="SUPFAM" id="SSF55073">
    <property type="entry name" value="Nucleotide cyclase"/>
    <property type="match status" value="1"/>
</dbReference>
<dbReference type="InterPro" id="IPR013656">
    <property type="entry name" value="PAS_4"/>
</dbReference>
<dbReference type="InterPro" id="IPR000700">
    <property type="entry name" value="PAS-assoc_C"/>
</dbReference>
<dbReference type="InterPro" id="IPR000160">
    <property type="entry name" value="GGDEF_dom"/>
</dbReference>
<keyword evidence="4" id="KW-0812">Transmembrane</keyword>
<dbReference type="InterPro" id="IPR000014">
    <property type="entry name" value="PAS"/>
</dbReference>
<dbReference type="InterPro" id="IPR035965">
    <property type="entry name" value="PAS-like_dom_sf"/>
</dbReference>
<protein>
    <recommendedName>
        <fullName evidence="1">diguanylate cyclase</fullName>
        <ecNumber evidence="1">2.7.7.65</ecNumber>
    </recommendedName>
</protein>
<sequence>MKLKDRFRRWSLSPTARISMGLVSLLVGLLMVLDLVLKLLPDQRTMTQTVREQVAVHLALQVKRMLREPQLLPMIQPMFTDLVEHSPDVQTVAIRREDGTLVVASPQHEQHWQAPSMGLSTITSVVVPLNTNAGRWGQLEVGFDSPWPKTVVGWLMQPTVQLVAILSTVSFIAFYLYLRRVLQHLDPSKAIPERVRVAFDTLTEGLLVLDLDGQILLANSAFRSFHPQASAVLLGRSIDQMEWLIQGLRDESDIPPWKRVLHMTEPILGVHVDLRDTGSEPRRALLNCAAIRDATGNARGCLVTLDDITELDRANAKLRAALGELETSRDQIQKQNEELQMLANCDPMTGCFNRRAFFARAEGLMAHAQDTGEPLTCFMTDIDKFKNFNDTYGHAVGDLVIQQVSRLLKRAMRTQDVLCRFGGEEFCVLLPGLTLDQAADVAESIRYAIETEAGPSVDAVPNLRITSSFGVSQLGLGEAKNLLQLIERADQGLYAAKEAGRNQVQSMDWKALHEVH</sequence>